<dbReference type="EMBL" id="JAPFFF010000027">
    <property type="protein sequence ID" value="KAK8847910.1"/>
    <property type="molecule type" value="Genomic_DNA"/>
</dbReference>
<evidence type="ECO:0008006" key="3">
    <source>
        <dbReference type="Google" id="ProtNLM"/>
    </source>
</evidence>
<proteinExistence type="predicted"/>
<dbReference type="Gene3D" id="1.25.40.20">
    <property type="entry name" value="Ankyrin repeat-containing domain"/>
    <property type="match status" value="1"/>
</dbReference>
<keyword evidence="2" id="KW-1185">Reference proteome</keyword>
<name>A0ABR2HI79_9EUKA</name>
<protein>
    <recommendedName>
        <fullName evidence="3">DUF3447 domain-containing protein</fullName>
    </recommendedName>
</protein>
<dbReference type="PANTHER" id="PTHR24159:SF5">
    <property type="entry name" value="ANK_REP_REGION DOMAIN-CONTAINING PROTEIN"/>
    <property type="match status" value="1"/>
</dbReference>
<gene>
    <name evidence="1" type="ORF">M9Y10_018958</name>
</gene>
<dbReference type="InterPro" id="IPR036770">
    <property type="entry name" value="Ankyrin_rpt-contain_sf"/>
</dbReference>
<reference evidence="1 2" key="1">
    <citation type="submission" date="2024-04" db="EMBL/GenBank/DDBJ databases">
        <title>Tritrichomonas musculus Genome.</title>
        <authorList>
            <person name="Alves-Ferreira E."/>
            <person name="Grigg M."/>
            <person name="Lorenzi H."/>
            <person name="Galac M."/>
        </authorList>
    </citation>
    <scope>NUCLEOTIDE SEQUENCE [LARGE SCALE GENOMIC DNA]</scope>
    <source>
        <strain evidence="1 2">EAF2021</strain>
    </source>
</reference>
<dbReference type="PANTHER" id="PTHR24159">
    <property type="match status" value="1"/>
</dbReference>
<dbReference type="SUPFAM" id="SSF48403">
    <property type="entry name" value="Ankyrin repeat"/>
    <property type="match status" value="1"/>
</dbReference>
<sequence length="396" mass="46899">MEISQYVEKMKKVYEEFHSFIENEDDEQSNFETLKKVIKDNIKSDDADGIQSFLNIIIKYSDNHHRNIGFFDKIEQILIFLKNDIKTNFSNQSVFHIFKSNKRILLILIEHDILIIDESISKIMSTNEFKEQKYDLFFSPELKPFLKENLNFEVTEDFYSKRKEGENDSHLCELIRKDDIKEFIIYSNQINLHLGSNVIESIFETNHLLLKNKDTKIIEYATFFGSIEIVKYLMANGVELESSLMIYCIHSNNEEMINFLVSIHKIDPPKGKYETCFKESIKCHHNQIAQYFENNFLEPNKTRTVNEIIHYQCIEENESYKYGESEVSYGIKYNNYLFIPSNLIDDKFSFFYLCESNNKKLVKLYLQTNQFDLKTSLIHQSLFLLESSFCISSNSK</sequence>
<dbReference type="Proteomes" id="UP001470230">
    <property type="component" value="Unassembled WGS sequence"/>
</dbReference>
<organism evidence="1 2">
    <name type="scientific">Tritrichomonas musculus</name>
    <dbReference type="NCBI Taxonomy" id="1915356"/>
    <lineage>
        <taxon>Eukaryota</taxon>
        <taxon>Metamonada</taxon>
        <taxon>Parabasalia</taxon>
        <taxon>Tritrichomonadida</taxon>
        <taxon>Tritrichomonadidae</taxon>
        <taxon>Tritrichomonas</taxon>
    </lineage>
</organism>
<evidence type="ECO:0000313" key="1">
    <source>
        <dbReference type="EMBL" id="KAK8847910.1"/>
    </source>
</evidence>
<accession>A0ABR2HI79</accession>
<comment type="caution">
    <text evidence="1">The sequence shown here is derived from an EMBL/GenBank/DDBJ whole genome shotgun (WGS) entry which is preliminary data.</text>
</comment>
<evidence type="ECO:0000313" key="2">
    <source>
        <dbReference type="Proteomes" id="UP001470230"/>
    </source>
</evidence>